<feature type="transmembrane region" description="Helical" evidence="6">
    <location>
        <begin position="235"/>
        <end position="259"/>
    </location>
</feature>
<accession>A0A9X3AEZ2</accession>
<evidence type="ECO:0000256" key="3">
    <source>
        <dbReference type="ARBA" id="ARBA00022692"/>
    </source>
</evidence>
<proteinExistence type="predicted"/>
<dbReference type="Pfam" id="PF07690">
    <property type="entry name" value="MFS_1"/>
    <property type="match status" value="1"/>
</dbReference>
<dbReference type="InterPro" id="IPR050189">
    <property type="entry name" value="MFS_Efflux_Transporters"/>
</dbReference>
<dbReference type="SUPFAM" id="SSF103473">
    <property type="entry name" value="MFS general substrate transporter"/>
    <property type="match status" value="1"/>
</dbReference>
<evidence type="ECO:0000256" key="1">
    <source>
        <dbReference type="ARBA" id="ARBA00004651"/>
    </source>
</evidence>
<dbReference type="CDD" id="cd17473">
    <property type="entry name" value="MFS_arabinose_efflux_permease_like"/>
    <property type="match status" value="1"/>
</dbReference>
<gene>
    <name evidence="8" type="ORF">NZH93_14180</name>
</gene>
<feature type="transmembrane region" description="Helical" evidence="6">
    <location>
        <begin position="136"/>
        <end position="161"/>
    </location>
</feature>
<dbReference type="Proteomes" id="UP001141259">
    <property type="component" value="Unassembled WGS sequence"/>
</dbReference>
<feature type="transmembrane region" description="Helical" evidence="6">
    <location>
        <begin position="12"/>
        <end position="34"/>
    </location>
</feature>
<dbReference type="GO" id="GO:0005886">
    <property type="term" value="C:plasma membrane"/>
    <property type="evidence" value="ECO:0007669"/>
    <property type="project" value="UniProtKB-SubCell"/>
</dbReference>
<evidence type="ECO:0000256" key="6">
    <source>
        <dbReference type="SAM" id="Phobius"/>
    </source>
</evidence>
<feature type="transmembrane region" description="Helical" evidence="6">
    <location>
        <begin position="297"/>
        <end position="317"/>
    </location>
</feature>
<dbReference type="EMBL" id="JANYMP010000005">
    <property type="protein sequence ID" value="MCS7478007.1"/>
    <property type="molecule type" value="Genomic_DNA"/>
</dbReference>
<dbReference type="PANTHER" id="PTHR43124">
    <property type="entry name" value="PURINE EFFLUX PUMP PBUE"/>
    <property type="match status" value="1"/>
</dbReference>
<comment type="subcellular location">
    <subcellularLocation>
        <location evidence="1">Cell membrane</location>
        <topology evidence="1">Multi-pass membrane protein</topology>
    </subcellularLocation>
</comment>
<organism evidence="8 9">
    <name type="scientific">Umezawaea endophytica</name>
    <dbReference type="NCBI Taxonomy" id="1654476"/>
    <lineage>
        <taxon>Bacteria</taxon>
        <taxon>Bacillati</taxon>
        <taxon>Actinomycetota</taxon>
        <taxon>Actinomycetes</taxon>
        <taxon>Pseudonocardiales</taxon>
        <taxon>Pseudonocardiaceae</taxon>
        <taxon>Umezawaea</taxon>
    </lineage>
</organism>
<name>A0A9X3AEZ2_9PSEU</name>
<feature type="transmembrane region" description="Helical" evidence="6">
    <location>
        <begin position="102"/>
        <end position="124"/>
    </location>
</feature>
<reference evidence="8" key="1">
    <citation type="submission" date="2022-08" db="EMBL/GenBank/DDBJ databases">
        <authorList>
            <person name="Tistechok S."/>
            <person name="Samborskyy M."/>
            <person name="Roman I."/>
        </authorList>
    </citation>
    <scope>NUCLEOTIDE SEQUENCE</scope>
    <source>
        <strain evidence="8">DSM 103496</strain>
    </source>
</reference>
<evidence type="ECO:0000256" key="4">
    <source>
        <dbReference type="ARBA" id="ARBA00022989"/>
    </source>
</evidence>
<keyword evidence="4 6" id="KW-1133">Transmembrane helix</keyword>
<dbReference type="PANTHER" id="PTHR43124:SF3">
    <property type="entry name" value="CHLORAMPHENICOL EFFLUX PUMP RV0191"/>
    <property type="match status" value="1"/>
</dbReference>
<feature type="transmembrane region" description="Helical" evidence="6">
    <location>
        <begin position="329"/>
        <end position="348"/>
    </location>
</feature>
<keyword evidence="3 6" id="KW-0812">Transmembrane</keyword>
<keyword evidence="9" id="KW-1185">Reference proteome</keyword>
<evidence type="ECO:0000313" key="9">
    <source>
        <dbReference type="Proteomes" id="UP001141259"/>
    </source>
</evidence>
<keyword evidence="5 6" id="KW-0472">Membrane</keyword>
<dbReference type="InterPro" id="IPR020846">
    <property type="entry name" value="MFS_dom"/>
</dbReference>
<feature type="transmembrane region" description="Helical" evidence="6">
    <location>
        <begin position="360"/>
        <end position="381"/>
    </location>
</feature>
<dbReference type="PROSITE" id="PS50850">
    <property type="entry name" value="MFS"/>
    <property type="match status" value="1"/>
</dbReference>
<dbReference type="InterPro" id="IPR036259">
    <property type="entry name" value="MFS_trans_sf"/>
</dbReference>
<comment type="caution">
    <text evidence="8">The sequence shown here is derived from an EMBL/GenBank/DDBJ whole genome shotgun (WGS) entry which is preliminary data.</text>
</comment>
<protein>
    <submittedName>
        <fullName evidence="8">MFS transporter</fullName>
    </submittedName>
</protein>
<dbReference type="RefSeq" id="WP_259623507.1">
    <property type="nucleotide sequence ID" value="NZ_JANYMP010000005.1"/>
</dbReference>
<dbReference type="Gene3D" id="1.20.1250.20">
    <property type="entry name" value="MFS general substrate transporter like domains"/>
    <property type="match status" value="1"/>
</dbReference>
<evidence type="ECO:0000259" key="7">
    <source>
        <dbReference type="PROSITE" id="PS50850"/>
    </source>
</evidence>
<evidence type="ECO:0000256" key="2">
    <source>
        <dbReference type="ARBA" id="ARBA00022475"/>
    </source>
</evidence>
<dbReference type="InterPro" id="IPR011701">
    <property type="entry name" value="MFS"/>
</dbReference>
<dbReference type="GO" id="GO:0022857">
    <property type="term" value="F:transmembrane transporter activity"/>
    <property type="evidence" value="ECO:0007669"/>
    <property type="project" value="InterPro"/>
</dbReference>
<feature type="transmembrane region" description="Helical" evidence="6">
    <location>
        <begin position="77"/>
        <end position="96"/>
    </location>
</feature>
<feature type="transmembrane region" description="Helical" evidence="6">
    <location>
        <begin position="46"/>
        <end position="70"/>
    </location>
</feature>
<evidence type="ECO:0000256" key="5">
    <source>
        <dbReference type="ARBA" id="ARBA00023136"/>
    </source>
</evidence>
<feature type="domain" description="Major facilitator superfamily (MFS) profile" evidence="7">
    <location>
        <begin position="9"/>
        <end position="382"/>
    </location>
</feature>
<feature type="transmembrane region" description="Helical" evidence="6">
    <location>
        <begin position="167"/>
        <end position="184"/>
    </location>
</feature>
<keyword evidence="2" id="KW-1003">Cell membrane</keyword>
<evidence type="ECO:0000313" key="8">
    <source>
        <dbReference type="EMBL" id="MCS7478007.1"/>
    </source>
</evidence>
<dbReference type="AlphaFoldDB" id="A0A9X3AEZ2"/>
<sequence>MAAGPGRTARGTVLAAATLTIMAPALIAPSLPAMEQAFADRPGASLLVRLTMTITSLAVAVTAPVAGVVADRIGGRPLLVAGLVLYSACGTIGYFLDDLHLLLASRALLGVAVGGVMTAVNAVVTDWFDGPDRASFLGLQQVFASLSGVVLLPLAGVLATAGWRVPFWLYAVAAAVVPFALLAVRDRHGTARPTAPGGGRAFTGGVLGVYALALVATLVFYMAPTQVPFLLSGQGVGPVLVGAVVAGSTLASTLGGFTFPALRKRLSSGAVTTVCVALLGTGWSLVGVTGGPAGTSVGLFIGGLGVGLAIPNLTLRLSETAPPAWRGRVFSGLVAGIFLGQFLSPLLVQPLIRATGVGTAFTWSGIALIAGAAVAAVGSSIRGTHQERTNP</sequence>
<feature type="transmembrane region" description="Helical" evidence="6">
    <location>
        <begin position="266"/>
        <end position="285"/>
    </location>
</feature>
<feature type="transmembrane region" description="Helical" evidence="6">
    <location>
        <begin position="205"/>
        <end position="223"/>
    </location>
</feature>